<evidence type="ECO:0000313" key="8">
    <source>
        <dbReference type="EMBL" id="AXI04664.1"/>
    </source>
</evidence>
<keyword evidence="9" id="KW-1185">Reference proteome</keyword>
<comment type="cofactor">
    <cofactor evidence="6">
        <name>Zn(2+)</name>
        <dbReference type="ChEBI" id="CHEBI:29105"/>
    </cofactor>
    <text evidence="6">Binds 1 zinc ion per subunit.</text>
</comment>
<evidence type="ECO:0000259" key="7">
    <source>
        <dbReference type="Pfam" id="PF01435"/>
    </source>
</evidence>
<keyword evidence="1 6" id="KW-0645">Protease</keyword>
<dbReference type="AlphaFoldDB" id="A0A345PBK5"/>
<evidence type="ECO:0000256" key="4">
    <source>
        <dbReference type="ARBA" id="ARBA00022833"/>
    </source>
</evidence>
<dbReference type="GO" id="GO:0004222">
    <property type="term" value="F:metalloendopeptidase activity"/>
    <property type="evidence" value="ECO:0007669"/>
    <property type="project" value="InterPro"/>
</dbReference>
<dbReference type="GO" id="GO:0046872">
    <property type="term" value="F:metal ion binding"/>
    <property type="evidence" value="ECO:0007669"/>
    <property type="project" value="UniProtKB-KW"/>
</dbReference>
<comment type="similarity">
    <text evidence="6">Belongs to the peptidase M48 family.</text>
</comment>
<dbReference type="CDD" id="cd07331">
    <property type="entry name" value="M48C_Oma1_like"/>
    <property type="match status" value="1"/>
</dbReference>
<evidence type="ECO:0000256" key="6">
    <source>
        <dbReference type="RuleBase" id="RU003983"/>
    </source>
</evidence>
<evidence type="ECO:0000256" key="1">
    <source>
        <dbReference type="ARBA" id="ARBA00022670"/>
    </source>
</evidence>
<dbReference type="KEGG" id="mbah:HYN46_11480"/>
<evidence type="ECO:0000256" key="3">
    <source>
        <dbReference type="ARBA" id="ARBA00022801"/>
    </source>
</evidence>
<dbReference type="GO" id="GO:0016020">
    <property type="term" value="C:membrane"/>
    <property type="evidence" value="ECO:0007669"/>
    <property type="project" value="TreeGrafter"/>
</dbReference>
<keyword evidence="4 6" id="KW-0862">Zinc</keyword>
<reference evidence="8 9" key="1">
    <citation type="submission" date="2018-07" db="EMBL/GenBank/DDBJ databases">
        <title>Genome sequencing of Moraxellaceae gen. HYN0046.</title>
        <authorList>
            <person name="Kim M."/>
            <person name="Yi H."/>
        </authorList>
    </citation>
    <scope>NUCLEOTIDE SEQUENCE [LARGE SCALE GENOMIC DNA]</scope>
    <source>
        <strain evidence="8 9">HYN0046</strain>
    </source>
</reference>
<dbReference type="OrthoDB" id="9810445at2"/>
<dbReference type="InterPro" id="IPR001915">
    <property type="entry name" value="Peptidase_M48"/>
</dbReference>
<evidence type="ECO:0000313" key="9">
    <source>
        <dbReference type="Proteomes" id="UP000253940"/>
    </source>
</evidence>
<dbReference type="PANTHER" id="PTHR22726:SF1">
    <property type="entry name" value="METALLOENDOPEPTIDASE OMA1, MITOCHONDRIAL"/>
    <property type="match status" value="1"/>
</dbReference>
<keyword evidence="3 6" id="KW-0378">Hydrolase</keyword>
<dbReference type="EMBL" id="CP031222">
    <property type="protein sequence ID" value="AXI04664.1"/>
    <property type="molecule type" value="Genomic_DNA"/>
</dbReference>
<dbReference type="PANTHER" id="PTHR22726">
    <property type="entry name" value="METALLOENDOPEPTIDASE OMA1"/>
    <property type="match status" value="1"/>
</dbReference>
<dbReference type="Pfam" id="PF01435">
    <property type="entry name" value="Peptidase_M48"/>
    <property type="match status" value="1"/>
</dbReference>
<evidence type="ECO:0000256" key="2">
    <source>
        <dbReference type="ARBA" id="ARBA00022723"/>
    </source>
</evidence>
<keyword evidence="5 6" id="KW-0482">Metalloprotease</keyword>
<feature type="domain" description="Peptidase M48" evidence="7">
    <location>
        <begin position="85"/>
        <end position="247"/>
    </location>
</feature>
<name>A0A345PBK5_9GAMM</name>
<organism evidence="8 9">
    <name type="scientific">Aquirhabdus parva</name>
    <dbReference type="NCBI Taxonomy" id="2283318"/>
    <lineage>
        <taxon>Bacteria</taxon>
        <taxon>Pseudomonadati</taxon>
        <taxon>Pseudomonadota</taxon>
        <taxon>Gammaproteobacteria</taxon>
        <taxon>Moraxellales</taxon>
        <taxon>Moraxellaceae</taxon>
        <taxon>Aquirhabdus</taxon>
    </lineage>
</organism>
<sequence>MALALSLVGLTGCASTTQIGATGVDRRQFMLVSSDEINAASSQQYQQVIAQARQKGVLDTNASQVVRLRNIANRLIAQTPRFRPDVKNWQWEVHLINSDQLNASCMPGGKILFYTGIINRLNLTDDEIAAIMGHEMSHALREHGREQASRDMAQGLGLGILAAAVGLSDGATQAVGMAAQVGLDLPHSREQEAEADTLGLELMARAGYNPQSALSLWQKMGAASTSAPPKFLSTHPPTAERYAHIQALLPRVMPLYQATLNSGRRYG</sequence>
<dbReference type="GO" id="GO:0051603">
    <property type="term" value="P:proteolysis involved in protein catabolic process"/>
    <property type="evidence" value="ECO:0007669"/>
    <property type="project" value="TreeGrafter"/>
</dbReference>
<evidence type="ECO:0000256" key="5">
    <source>
        <dbReference type="ARBA" id="ARBA00023049"/>
    </source>
</evidence>
<protein>
    <submittedName>
        <fullName evidence="8">M48 family peptidase</fullName>
    </submittedName>
</protein>
<dbReference type="InterPro" id="IPR051156">
    <property type="entry name" value="Mito/Outer_Membr_Metalloprot"/>
</dbReference>
<proteinExistence type="inferred from homology"/>
<dbReference type="Proteomes" id="UP000253940">
    <property type="component" value="Chromosome"/>
</dbReference>
<accession>A0A345PBK5</accession>
<dbReference type="Gene3D" id="3.30.2010.10">
    <property type="entry name" value="Metalloproteases ('zincins'), catalytic domain"/>
    <property type="match status" value="1"/>
</dbReference>
<gene>
    <name evidence="8" type="ORF">HYN46_11480</name>
</gene>
<keyword evidence="2" id="KW-0479">Metal-binding</keyword>